<feature type="transmembrane region" description="Helical" evidence="6">
    <location>
        <begin position="6"/>
        <end position="25"/>
    </location>
</feature>
<dbReference type="PROSITE" id="PS51257">
    <property type="entry name" value="PROKAR_LIPOPROTEIN"/>
    <property type="match status" value="1"/>
</dbReference>
<dbReference type="KEGG" id="upi:EJG51_009845"/>
<evidence type="ECO:0000313" key="7">
    <source>
        <dbReference type="EMBL" id="QJQ07686.1"/>
    </source>
</evidence>
<dbReference type="OrthoDB" id="9802121at2"/>
<feature type="transmembrane region" description="Helical" evidence="6">
    <location>
        <begin position="97"/>
        <end position="121"/>
    </location>
</feature>
<dbReference type="AlphaFoldDB" id="A0A6M4A8Q9"/>
<comment type="subcellular location">
    <subcellularLocation>
        <location evidence="1">Membrane</location>
        <topology evidence="1">Multi-pass membrane protein</topology>
    </subcellularLocation>
</comment>
<feature type="transmembrane region" description="Helical" evidence="6">
    <location>
        <begin position="37"/>
        <end position="61"/>
    </location>
</feature>
<proteinExistence type="inferred from homology"/>
<evidence type="ECO:0000313" key="8">
    <source>
        <dbReference type="Proteomes" id="UP000274350"/>
    </source>
</evidence>
<dbReference type="InterPro" id="IPR006696">
    <property type="entry name" value="DUF423"/>
</dbReference>
<dbReference type="Proteomes" id="UP000274350">
    <property type="component" value="Chromosome"/>
</dbReference>
<evidence type="ECO:0000256" key="6">
    <source>
        <dbReference type="SAM" id="Phobius"/>
    </source>
</evidence>
<keyword evidence="4 6" id="KW-1133">Transmembrane helix</keyword>
<sequence length="123" mass="13085">MQERRFIAAAAINMFIAVACGAFGAHALKQALSAEMLAIWQTAVHYQMVHALGLLAIALLMARLDSVWSLCAGYSMLAGIVIFSGSLYALALSGIRVLGAITPLGGLAFLLGWAMLAWAAYRR</sequence>
<dbReference type="GO" id="GO:0005886">
    <property type="term" value="C:plasma membrane"/>
    <property type="evidence" value="ECO:0007669"/>
    <property type="project" value="TreeGrafter"/>
</dbReference>
<feature type="transmembrane region" description="Helical" evidence="6">
    <location>
        <begin position="67"/>
        <end position="90"/>
    </location>
</feature>
<keyword evidence="5 6" id="KW-0472">Membrane</keyword>
<reference evidence="7 8" key="1">
    <citation type="journal article" date="2019" name="Int. J. Syst. Evol. Microbiol.">
        <title>Undibacterium piscinae sp. nov., isolated from Korean shiner intestine.</title>
        <authorList>
            <person name="Lee S.Y."/>
            <person name="Kang W."/>
            <person name="Kim P.S."/>
            <person name="Kim H.S."/>
            <person name="Sung H."/>
            <person name="Shin N.R."/>
            <person name="Whon T.W."/>
            <person name="Yun J.H."/>
            <person name="Lee J.Y."/>
            <person name="Lee J.Y."/>
            <person name="Jung M.J."/>
            <person name="Jeong Y.S."/>
            <person name="Tak E.J."/>
            <person name="Han J.E."/>
            <person name="Hyun D.W."/>
            <person name="Kang M.S."/>
            <person name="Lee K.E."/>
            <person name="Lee B.H."/>
            <person name="Bae J.W."/>
        </authorList>
    </citation>
    <scope>NUCLEOTIDE SEQUENCE [LARGE SCALE GENOMIC DNA]</scope>
    <source>
        <strain evidence="7 8">S11R28</strain>
    </source>
</reference>
<comment type="similarity">
    <text evidence="2">Belongs to the UPF0382 family.</text>
</comment>
<organism evidence="7 8">
    <name type="scientific">Undibacterium piscinae</name>
    <dbReference type="NCBI Taxonomy" id="2495591"/>
    <lineage>
        <taxon>Bacteria</taxon>
        <taxon>Pseudomonadati</taxon>
        <taxon>Pseudomonadota</taxon>
        <taxon>Betaproteobacteria</taxon>
        <taxon>Burkholderiales</taxon>
        <taxon>Oxalobacteraceae</taxon>
        <taxon>Undibacterium</taxon>
    </lineage>
</organism>
<accession>A0A6M4A8Q9</accession>
<evidence type="ECO:0000256" key="2">
    <source>
        <dbReference type="ARBA" id="ARBA00009694"/>
    </source>
</evidence>
<evidence type="ECO:0000256" key="4">
    <source>
        <dbReference type="ARBA" id="ARBA00022989"/>
    </source>
</evidence>
<dbReference type="EMBL" id="CP051152">
    <property type="protein sequence ID" value="QJQ07686.1"/>
    <property type="molecule type" value="Genomic_DNA"/>
</dbReference>
<keyword evidence="8" id="KW-1185">Reference proteome</keyword>
<evidence type="ECO:0000256" key="1">
    <source>
        <dbReference type="ARBA" id="ARBA00004141"/>
    </source>
</evidence>
<keyword evidence="3 6" id="KW-0812">Transmembrane</keyword>
<protein>
    <submittedName>
        <fullName evidence="7">DUF423 domain-containing protein</fullName>
    </submittedName>
</protein>
<dbReference type="PANTHER" id="PTHR43461">
    <property type="entry name" value="TRANSMEMBRANE PROTEIN 256"/>
    <property type="match status" value="1"/>
</dbReference>
<evidence type="ECO:0000256" key="3">
    <source>
        <dbReference type="ARBA" id="ARBA00022692"/>
    </source>
</evidence>
<name>A0A6M4A8Q9_9BURK</name>
<dbReference type="Pfam" id="PF04241">
    <property type="entry name" value="DUF423"/>
    <property type="match status" value="1"/>
</dbReference>
<evidence type="ECO:0000256" key="5">
    <source>
        <dbReference type="ARBA" id="ARBA00023136"/>
    </source>
</evidence>
<gene>
    <name evidence="7" type="ORF">EJG51_009845</name>
</gene>
<dbReference type="PANTHER" id="PTHR43461:SF1">
    <property type="entry name" value="TRANSMEMBRANE PROTEIN 256"/>
    <property type="match status" value="1"/>
</dbReference>